<dbReference type="Proteomes" id="UP001316803">
    <property type="component" value="Unassembled WGS sequence"/>
</dbReference>
<dbReference type="EMBL" id="JAKLMC020000044">
    <property type="protein sequence ID" value="KAK5948648.1"/>
    <property type="molecule type" value="Genomic_DNA"/>
</dbReference>
<gene>
    <name evidence="2" type="ORF">OHC33_010250</name>
</gene>
<dbReference type="AlphaFoldDB" id="A0AAN8E937"/>
<accession>A0AAN8E937</accession>
<protein>
    <recommendedName>
        <fullName evidence="1">BTB domain-containing protein</fullName>
    </recommendedName>
</protein>
<comment type="caution">
    <text evidence="2">The sequence shown here is derived from an EMBL/GenBank/DDBJ whole genome shotgun (WGS) entry which is preliminary data.</text>
</comment>
<dbReference type="InterPro" id="IPR011333">
    <property type="entry name" value="SKP1/BTB/POZ_sf"/>
</dbReference>
<evidence type="ECO:0000259" key="1">
    <source>
        <dbReference type="PROSITE" id="PS50097"/>
    </source>
</evidence>
<dbReference type="SUPFAM" id="SSF54695">
    <property type="entry name" value="POZ domain"/>
    <property type="match status" value="1"/>
</dbReference>
<dbReference type="PROSITE" id="PS50097">
    <property type="entry name" value="BTB"/>
    <property type="match status" value="1"/>
</dbReference>
<dbReference type="InterPro" id="IPR000210">
    <property type="entry name" value="BTB/POZ_dom"/>
</dbReference>
<dbReference type="Gene3D" id="3.30.710.10">
    <property type="entry name" value="Potassium Channel Kv1.1, Chain A"/>
    <property type="match status" value="1"/>
</dbReference>
<feature type="domain" description="BTB" evidence="1">
    <location>
        <begin position="27"/>
        <end position="94"/>
    </location>
</feature>
<keyword evidence="3" id="KW-1185">Reference proteome</keyword>
<dbReference type="Pfam" id="PF00651">
    <property type="entry name" value="BTB"/>
    <property type="match status" value="1"/>
</dbReference>
<sequence length="261" mass="30385">MASQGSGGETDMKGKISGFLASMTDDTDFKIQLGPYTWKVHADLIAQHSQFFKKVRDGEWKESKEGVVKLHDDHPWIFARFLQFVYLGDYDFSQKSEDMVNDALPLARLLESGRTEPDYNRRKNEDLYTSTSHYFLIHLRVYELADKYDSPHLRAHISHGLEQHTTCPRDMSYLAEEENGKWDDFCQSVMRRDGIFKEAMVKYAASVYPCCKDYPVGSMISRWMKSDHDFWVMLTDSMAEVIVFLNDLRAAQDERPYWAVD</sequence>
<dbReference type="CDD" id="cd18186">
    <property type="entry name" value="BTB_POZ_ZBTB_KLHL-like"/>
    <property type="match status" value="1"/>
</dbReference>
<organism evidence="2 3">
    <name type="scientific">Knufia fluminis</name>
    <dbReference type="NCBI Taxonomy" id="191047"/>
    <lineage>
        <taxon>Eukaryota</taxon>
        <taxon>Fungi</taxon>
        <taxon>Dikarya</taxon>
        <taxon>Ascomycota</taxon>
        <taxon>Pezizomycotina</taxon>
        <taxon>Eurotiomycetes</taxon>
        <taxon>Chaetothyriomycetidae</taxon>
        <taxon>Chaetothyriales</taxon>
        <taxon>Trichomeriaceae</taxon>
        <taxon>Knufia</taxon>
    </lineage>
</organism>
<proteinExistence type="predicted"/>
<dbReference type="PANTHER" id="PTHR47843">
    <property type="entry name" value="BTB DOMAIN-CONTAINING PROTEIN-RELATED"/>
    <property type="match status" value="1"/>
</dbReference>
<evidence type="ECO:0000313" key="3">
    <source>
        <dbReference type="Proteomes" id="UP001316803"/>
    </source>
</evidence>
<reference evidence="2 3" key="1">
    <citation type="submission" date="2022-12" db="EMBL/GenBank/DDBJ databases">
        <title>Genomic features and morphological characterization of a novel Knufia sp. strain isolated from spacecraft assembly facility.</title>
        <authorList>
            <person name="Teixeira M."/>
            <person name="Chander A.M."/>
            <person name="Stajich J.E."/>
            <person name="Venkateswaran K."/>
        </authorList>
    </citation>
    <scope>NUCLEOTIDE SEQUENCE [LARGE SCALE GENOMIC DNA]</scope>
    <source>
        <strain evidence="2 3">FJI-L2-BK-P2</strain>
    </source>
</reference>
<evidence type="ECO:0000313" key="2">
    <source>
        <dbReference type="EMBL" id="KAK5948648.1"/>
    </source>
</evidence>
<name>A0AAN8E937_9EURO</name>